<accession>A0ABQ9FJL3</accession>
<evidence type="ECO:0000256" key="2">
    <source>
        <dbReference type="ARBA" id="ARBA00022801"/>
    </source>
</evidence>
<reference evidence="5 6" key="1">
    <citation type="submission" date="2022-12" db="EMBL/GenBank/DDBJ databases">
        <title>Chromosome-level genome of Tegillarca granosa.</title>
        <authorList>
            <person name="Kim J."/>
        </authorList>
    </citation>
    <scope>NUCLEOTIDE SEQUENCE [LARGE SCALE GENOMIC DNA]</scope>
    <source>
        <strain evidence="5">Teg-2019</strain>
        <tissue evidence="5">Adductor muscle</tissue>
    </source>
</reference>
<dbReference type="Gene3D" id="3.30.420.40">
    <property type="match status" value="1"/>
</dbReference>
<feature type="transmembrane region" description="Helical" evidence="4">
    <location>
        <begin position="485"/>
        <end position="509"/>
    </location>
</feature>
<keyword evidence="4" id="KW-1133">Transmembrane helix</keyword>
<dbReference type="Pfam" id="PF01150">
    <property type="entry name" value="GDA1_CD39"/>
    <property type="match status" value="2"/>
</dbReference>
<gene>
    <name evidence="5" type="ORF">KUTeg_005401</name>
</gene>
<dbReference type="Proteomes" id="UP001217089">
    <property type="component" value="Unassembled WGS sequence"/>
</dbReference>
<dbReference type="PANTHER" id="PTHR11782">
    <property type="entry name" value="ADENOSINE/GUANOSINE DIPHOSPHATASE"/>
    <property type="match status" value="1"/>
</dbReference>
<evidence type="ECO:0008006" key="7">
    <source>
        <dbReference type="Google" id="ProtNLM"/>
    </source>
</evidence>
<comment type="similarity">
    <text evidence="1 3">Belongs to the GDA1/CD39 NTPase family.</text>
</comment>
<evidence type="ECO:0000256" key="1">
    <source>
        <dbReference type="ARBA" id="ARBA00009283"/>
    </source>
</evidence>
<evidence type="ECO:0000313" key="6">
    <source>
        <dbReference type="Proteomes" id="UP001217089"/>
    </source>
</evidence>
<evidence type="ECO:0000313" key="5">
    <source>
        <dbReference type="EMBL" id="KAJ8317497.1"/>
    </source>
</evidence>
<evidence type="ECO:0000256" key="4">
    <source>
        <dbReference type="SAM" id="Phobius"/>
    </source>
</evidence>
<protein>
    <recommendedName>
        <fullName evidence="7">Ectonucleoside triphosphate diphosphohydrolase 1</fullName>
    </recommendedName>
</protein>
<proteinExistence type="inferred from homology"/>
<dbReference type="PROSITE" id="PS01238">
    <property type="entry name" value="GDA1_CD39_NTPASE"/>
    <property type="match status" value="1"/>
</dbReference>
<organism evidence="5 6">
    <name type="scientific">Tegillarca granosa</name>
    <name type="common">Malaysian cockle</name>
    <name type="synonym">Anadara granosa</name>
    <dbReference type="NCBI Taxonomy" id="220873"/>
    <lineage>
        <taxon>Eukaryota</taxon>
        <taxon>Metazoa</taxon>
        <taxon>Spiralia</taxon>
        <taxon>Lophotrochozoa</taxon>
        <taxon>Mollusca</taxon>
        <taxon>Bivalvia</taxon>
        <taxon>Autobranchia</taxon>
        <taxon>Pteriomorphia</taxon>
        <taxon>Arcoida</taxon>
        <taxon>Arcoidea</taxon>
        <taxon>Arcidae</taxon>
        <taxon>Tegillarca</taxon>
    </lineage>
</organism>
<evidence type="ECO:0000256" key="3">
    <source>
        <dbReference type="RuleBase" id="RU003833"/>
    </source>
</evidence>
<comment type="caution">
    <text evidence="5">The sequence shown here is derived from an EMBL/GenBank/DDBJ whole genome shotgun (WGS) entry which is preliminary data.</text>
</comment>
<keyword evidence="4" id="KW-0812">Transmembrane</keyword>
<keyword evidence="6" id="KW-1185">Reference proteome</keyword>
<feature type="transmembrane region" description="Helical" evidence="4">
    <location>
        <begin position="51"/>
        <end position="71"/>
    </location>
</feature>
<keyword evidence="4" id="KW-0472">Membrane</keyword>
<keyword evidence="2 3" id="KW-0378">Hydrolase</keyword>
<dbReference type="PANTHER" id="PTHR11782:SF83">
    <property type="entry name" value="GUANOSINE-DIPHOSPHATASE"/>
    <property type="match status" value="1"/>
</dbReference>
<sequence length="527" mass="59745">MEYKCSQVTVYRMPVTKSSFFYHGKCICLNHKQEQMQFHLNNMSVSLISEIGANFIFWSHELFLTIWMILITEEVTATKIPSCNVWLIMAVISLTIGCSGIIAIAVLRSQDLVTVYEVNVLYIDGVIVFEYGVVLDAGSSHTALFVYKWNGEKFNNTALANQIGYQKAEPGISSYETNPHGLEKDLSTLLDYAKTVVPTGSHSSTSVYLGATAGMRLLRDTIKNYPFEFSKDTVDARILSGGEEGMYSWVTSNYVAGKFDNTVGALDLGGASTQITFYPGSSINIPVKYKGDLVLYGMNYTVYTNSYLCYGINEITRKYKALLVKNQSFNETIIDPCGPKDRQWLEDYTDIFEAPCTKQSYQPDIIVKNIVRQLFNFSTCSYDHCGFNGEYQPKLNGQYYVSFFQFCLPDDVEKMKANVTSVLPWYCFRGRYILTLMTEGYKFNNDTWKNVNFIDKINGTEIGWSLGFMLDSSNSEPVKPPVSPITLVTFILLVVLFVVFLLIAVGFFCHAHKYRDLKRKGMYEKLK</sequence>
<dbReference type="InterPro" id="IPR000407">
    <property type="entry name" value="GDA1_CD39_NTPase"/>
</dbReference>
<feature type="transmembrane region" description="Helical" evidence="4">
    <location>
        <begin position="83"/>
        <end position="107"/>
    </location>
</feature>
<dbReference type="Gene3D" id="3.30.420.150">
    <property type="entry name" value="Exopolyphosphatase. Domain 2"/>
    <property type="match status" value="1"/>
</dbReference>
<name>A0ABQ9FJL3_TEGGR</name>
<dbReference type="EMBL" id="JARBDR010000246">
    <property type="protein sequence ID" value="KAJ8317497.1"/>
    <property type="molecule type" value="Genomic_DNA"/>
</dbReference>